<keyword evidence="3" id="KW-1185">Reference proteome</keyword>
<dbReference type="EMBL" id="MLYV02000082">
    <property type="protein sequence ID" value="PSS37093.1"/>
    <property type="molecule type" value="Genomic_DNA"/>
</dbReference>
<feature type="compositionally biased region" description="Basic residues" evidence="1">
    <location>
        <begin position="1"/>
        <end position="10"/>
    </location>
</feature>
<protein>
    <submittedName>
        <fullName evidence="2">Uncharacterized protein</fullName>
    </submittedName>
</protein>
<feature type="compositionally biased region" description="Basic and acidic residues" evidence="1">
    <location>
        <begin position="55"/>
        <end position="66"/>
    </location>
</feature>
<reference evidence="2 3" key="1">
    <citation type="submission" date="2018-02" db="EMBL/GenBank/DDBJ databases">
        <title>Genome sequence of the basidiomycete white-rot fungus Phlebia centrifuga.</title>
        <authorList>
            <person name="Granchi Z."/>
            <person name="Peng M."/>
            <person name="de Vries R.P."/>
            <person name="Hilden K."/>
            <person name="Makela M.R."/>
            <person name="Grigoriev I."/>
            <person name="Riley R."/>
        </authorList>
    </citation>
    <scope>NUCLEOTIDE SEQUENCE [LARGE SCALE GENOMIC DNA]</scope>
    <source>
        <strain evidence="2 3">FBCC195</strain>
    </source>
</reference>
<dbReference type="Proteomes" id="UP000186601">
    <property type="component" value="Unassembled WGS sequence"/>
</dbReference>
<gene>
    <name evidence="2" type="ORF">PHLCEN_2v1059</name>
</gene>
<comment type="caution">
    <text evidence="2">The sequence shown here is derived from an EMBL/GenBank/DDBJ whole genome shotgun (WGS) entry which is preliminary data.</text>
</comment>
<feature type="compositionally biased region" description="Low complexity" evidence="1">
    <location>
        <begin position="302"/>
        <end position="315"/>
    </location>
</feature>
<feature type="region of interest" description="Disordered" evidence="1">
    <location>
        <begin position="134"/>
        <end position="188"/>
    </location>
</feature>
<proteinExistence type="predicted"/>
<accession>A0A2R6S4B4</accession>
<feature type="compositionally biased region" description="Basic and acidic residues" evidence="1">
    <location>
        <begin position="88"/>
        <end position="97"/>
    </location>
</feature>
<name>A0A2R6S4B4_9APHY</name>
<feature type="region of interest" description="Disordered" evidence="1">
    <location>
        <begin position="377"/>
        <end position="398"/>
    </location>
</feature>
<dbReference type="AlphaFoldDB" id="A0A2R6S4B4"/>
<feature type="region of interest" description="Disordered" evidence="1">
    <location>
        <begin position="209"/>
        <end position="315"/>
    </location>
</feature>
<evidence type="ECO:0000256" key="1">
    <source>
        <dbReference type="SAM" id="MobiDB-lite"/>
    </source>
</evidence>
<organism evidence="2 3">
    <name type="scientific">Hermanssonia centrifuga</name>
    <dbReference type="NCBI Taxonomy" id="98765"/>
    <lineage>
        <taxon>Eukaryota</taxon>
        <taxon>Fungi</taxon>
        <taxon>Dikarya</taxon>
        <taxon>Basidiomycota</taxon>
        <taxon>Agaricomycotina</taxon>
        <taxon>Agaricomycetes</taxon>
        <taxon>Polyporales</taxon>
        <taxon>Meruliaceae</taxon>
        <taxon>Hermanssonia</taxon>
    </lineage>
</organism>
<evidence type="ECO:0000313" key="3">
    <source>
        <dbReference type="Proteomes" id="UP000186601"/>
    </source>
</evidence>
<feature type="region of interest" description="Disordered" evidence="1">
    <location>
        <begin position="88"/>
        <end position="119"/>
    </location>
</feature>
<feature type="region of interest" description="Disordered" evidence="1">
    <location>
        <begin position="1"/>
        <end position="68"/>
    </location>
</feature>
<feature type="compositionally biased region" description="Basic and acidic residues" evidence="1">
    <location>
        <begin position="377"/>
        <end position="390"/>
    </location>
</feature>
<evidence type="ECO:0000313" key="2">
    <source>
        <dbReference type="EMBL" id="PSS37093.1"/>
    </source>
</evidence>
<feature type="compositionally biased region" description="Basic residues" evidence="1">
    <location>
        <begin position="45"/>
        <end position="54"/>
    </location>
</feature>
<sequence>MAKTLQKKKQTVAPSPRLSTRAKNATAHPGLVDISEDSDPEKTQRNSKRKTVRAKAKEQKESKESNVAEMELLIAKLQSEIARRDACKAAVSKRTDAEEQSASSPIEAMKEPLVPPSSPIEEMLDVDVVMSNHKSVGSAGDDIKDGSDASYQSPFGSESDDAGLAGDIEAGATDDEGPGVDPATIVPGGPLRRYGAAFFGRNSQGDVVALDRRTPMDDTTTSYPLTMLPKRPNQSKKRKAQDELPEITGSTGTKLNGTRALPVGVKQPAAASTNKPVVKKAKTNTPRGLVTNWREKVGGGSSSSPGPSLHSSSFSESSSLEAVNLTFDSALSRGSTPASISIGSNAMSTVTSFKAKAKSAAPSRDTSMMDVWAVSKPDSEMKAKETKPEPEASQPTLGRSTIRIASAPGEQPVVATTRAVRRAPMMVDVPLPNVLNSKMIWRGQVVSSYIHFVCTLDNPWDADSTGEEIDALQQAWAAGYPENNVERGFLMYQTGKIQSDKERKADIQAALEEGDTELAKELKAFHTRIKTFSEPGWGKATQEYSKAIIQLSERAWGGIMKAGMKHVRQSKTFRLNPAGYEEEAARAMMLVDSGYESSNSD</sequence>